<dbReference type="Proteomes" id="UP000326198">
    <property type="component" value="Unassembled WGS sequence"/>
</dbReference>
<organism evidence="1 2">
    <name type="scientific">Aspergillus bertholletiae</name>
    <dbReference type="NCBI Taxonomy" id="1226010"/>
    <lineage>
        <taxon>Eukaryota</taxon>
        <taxon>Fungi</taxon>
        <taxon>Dikarya</taxon>
        <taxon>Ascomycota</taxon>
        <taxon>Pezizomycotina</taxon>
        <taxon>Eurotiomycetes</taxon>
        <taxon>Eurotiomycetidae</taxon>
        <taxon>Eurotiales</taxon>
        <taxon>Aspergillaceae</taxon>
        <taxon>Aspergillus</taxon>
        <taxon>Aspergillus subgen. Circumdati</taxon>
    </lineage>
</organism>
<dbReference type="AlphaFoldDB" id="A0A5N7BHB3"/>
<gene>
    <name evidence="1" type="ORF">BDV26DRAFT_255847</name>
</gene>
<name>A0A5N7BHB3_9EURO</name>
<evidence type="ECO:0000313" key="1">
    <source>
        <dbReference type="EMBL" id="KAE8381161.1"/>
    </source>
</evidence>
<accession>A0A5N7BHB3</accession>
<keyword evidence="2" id="KW-1185">Reference proteome</keyword>
<protein>
    <submittedName>
        <fullName evidence="1">Uncharacterized protein</fullName>
    </submittedName>
</protein>
<evidence type="ECO:0000313" key="2">
    <source>
        <dbReference type="Proteomes" id="UP000326198"/>
    </source>
</evidence>
<sequence length="74" mass="8685">MIHWKIKYPRLHEGDACFIILAFLLWTKLPIMRPQQMERTSIRIASFLDHSGMTYTFRGRGRGQVRTNHGSSHS</sequence>
<dbReference type="EMBL" id="ML736173">
    <property type="protein sequence ID" value="KAE8381161.1"/>
    <property type="molecule type" value="Genomic_DNA"/>
</dbReference>
<reference evidence="1 2" key="1">
    <citation type="submission" date="2019-04" db="EMBL/GenBank/DDBJ databases">
        <title>Friends and foes A comparative genomics studyof 23 Aspergillus species from section Flavi.</title>
        <authorList>
            <consortium name="DOE Joint Genome Institute"/>
            <person name="Kjaerbolling I."/>
            <person name="Vesth T."/>
            <person name="Frisvad J.C."/>
            <person name="Nybo J.L."/>
            <person name="Theobald S."/>
            <person name="Kildgaard S."/>
            <person name="Isbrandt T."/>
            <person name="Kuo A."/>
            <person name="Sato A."/>
            <person name="Lyhne E.K."/>
            <person name="Kogle M.E."/>
            <person name="Wiebenga A."/>
            <person name="Kun R.S."/>
            <person name="Lubbers R.J."/>
            <person name="Makela M.R."/>
            <person name="Barry K."/>
            <person name="Chovatia M."/>
            <person name="Clum A."/>
            <person name="Daum C."/>
            <person name="Haridas S."/>
            <person name="He G."/>
            <person name="LaButti K."/>
            <person name="Lipzen A."/>
            <person name="Mondo S."/>
            <person name="Riley R."/>
            <person name="Salamov A."/>
            <person name="Simmons B.A."/>
            <person name="Magnuson J.K."/>
            <person name="Henrissat B."/>
            <person name="Mortensen U.H."/>
            <person name="Larsen T.O."/>
            <person name="Devries R.P."/>
            <person name="Grigoriev I.V."/>
            <person name="Machida M."/>
            <person name="Baker S.E."/>
            <person name="Andersen M.R."/>
        </authorList>
    </citation>
    <scope>NUCLEOTIDE SEQUENCE [LARGE SCALE GENOMIC DNA]</scope>
    <source>
        <strain evidence="1 2">IBT 29228</strain>
    </source>
</reference>
<proteinExistence type="predicted"/>